<protein>
    <submittedName>
        <fullName evidence="1">Outer membrane porin GjpA</fullName>
    </submittedName>
</protein>
<evidence type="ECO:0000313" key="2">
    <source>
        <dbReference type="Proteomes" id="UP000825598"/>
    </source>
</evidence>
<proteinExistence type="predicted"/>
<evidence type="ECO:0000313" key="1">
    <source>
        <dbReference type="EMBL" id="QZH66369.1"/>
    </source>
</evidence>
<keyword evidence="2" id="KW-1185">Reference proteome</keyword>
<dbReference type="Proteomes" id="UP000825598">
    <property type="component" value="Chromosome"/>
</dbReference>
<accession>A0ACD1FH41</accession>
<organism evidence="1 2">
    <name type="scientific">Mycolicibacterium farcinogenes</name>
    <name type="common">Mycobacterium farcinogenes</name>
    <dbReference type="NCBI Taxonomy" id="1802"/>
    <lineage>
        <taxon>Bacteria</taxon>
        <taxon>Bacillati</taxon>
        <taxon>Actinomycetota</taxon>
        <taxon>Actinomycetes</taxon>
        <taxon>Mycobacteriales</taxon>
        <taxon>Mycobacteriaceae</taxon>
        <taxon>Mycolicibacterium</taxon>
    </lineage>
</organism>
<sequence length="481" mass="48197">MTAGVAMAAAGAVAFTPLTMPPPDVQIAANQPVTASVELTAAADFLTRWAEVFNDTAANATKVSEFYSKAPAAALQQAIVNQIDDLRAIINDPASIGDVISANAALLQDVIQATTFSGDPFGYPPVLSPAFEALEQTLDPQHMLMLLAINGWPIPMELPEIPAAVASLLNFAASPLSGALIGVVGPMLSPGVAALNSVLAGDLLNLPANVVDGFFNGATLNLDAALPLISGSLPPGMDIKSLSIELGGLFSTGSVGNDAAPGGSIFNAVTLVLDRGNSDLTFAGHRLGPIAALANLSQIIAKTTGWDGTGNPLDELSEPASGTTTAVAAKAEDGPAALPSAPRKLAALNVSSDGAPEVKSLSLAEAPAVDNDTEADAAKAVEVSTESGIENSAEGATGQVVRESPKAEPGKIGTARVKPSAKLKESIDSVGGKVNSTVKKVRDGLKSGFSKPAKKNSVAGTKKSAGSDGAGAAGSGGDSDK</sequence>
<reference evidence="1" key="1">
    <citation type="submission" date="2021-07" db="EMBL/GenBank/DDBJ databases">
        <title>Complete Genome Sequences of Mycobacterium farcinogenes Isolated from Clinical Specimens from Patients in Thailand.</title>
        <authorList>
            <person name="Sodsai P."/>
        </authorList>
    </citation>
    <scope>NUCLEOTIDE SEQUENCE</scope>
    <source>
        <strain evidence="1">BKK/CU-MFGFA-001</strain>
    </source>
</reference>
<name>A0ACD1FH41_MYCFR</name>
<gene>
    <name evidence="1" type="primary">gjpA</name>
    <name evidence="1" type="ORF">K6L26_01205</name>
</gene>
<dbReference type="EMBL" id="CP081673">
    <property type="protein sequence ID" value="QZH66369.1"/>
    <property type="molecule type" value="Genomic_DNA"/>
</dbReference>